<comment type="similarity">
    <text evidence="1">Belongs to the pseudouridine synthase TruB family.</text>
</comment>
<proteinExistence type="inferred from homology"/>
<dbReference type="GO" id="GO:0001522">
    <property type="term" value="P:pseudouridine synthesis"/>
    <property type="evidence" value="ECO:0007669"/>
    <property type="project" value="InterPro"/>
</dbReference>
<dbReference type="EMBL" id="NEVH01009381">
    <property type="protein sequence ID" value="PNF33244.1"/>
    <property type="molecule type" value="Genomic_DNA"/>
</dbReference>
<dbReference type="GO" id="GO:0006396">
    <property type="term" value="P:RNA processing"/>
    <property type="evidence" value="ECO:0007669"/>
    <property type="project" value="InterPro"/>
</dbReference>
<evidence type="ECO:0000313" key="3">
    <source>
        <dbReference type="EMBL" id="PNF33244.1"/>
    </source>
</evidence>
<dbReference type="GO" id="GO:0003723">
    <property type="term" value="F:RNA binding"/>
    <property type="evidence" value="ECO:0007669"/>
    <property type="project" value="InterPro"/>
</dbReference>
<sequence>MQRPTRVFRLKGLLGQATDTYFSDGKVVEKATFWHVNRSKLDAVLASIQAAHQKQMFHQCGVDIQSQAAYELAVQGLIKPENSKIPLLYGIKCVHFQPPDFTIEVQCINEHEMYLRTLIHDTGIQLHSVATCTGLQCIRYDCFTLEHALLRKHWTLQFLLDNMAESNRLLRESEADKRQKSATLLESDISKLKAPVVNS</sequence>
<dbReference type="AlphaFoldDB" id="A0A2J7QXF8"/>
<dbReference type="Pfam" id="PF01509">
    <property type="entry name" value="TruB_N"/>
    <property type="match status" value="1"/>
</dbReference>
<reference evidence="3 4" key="1">
    <citation type="submission" date="2017-12" db="EMBL/GenBank/DDBJ databases">
        <title>Hemimetabolous genomes reveal molecular basis of termite eusociality.</title>
        <authorList>
            <person name="Harrison M.C."/>
            <person name="Jongepier E."/>
            <person name="Robertson H.M."/>
            <person name="Arning N."/>
            <person name="Bitard-Feildel T."/>
            <person name="Chao H."/>
            <person name="Childers C.P."/>
            <person name="Dinh H."/>
            <person name="Doddapaneni H."/>
            <person name="Dugan S."/>
            <person name="Gowin J."/>
            <person name="Greiner C."/>
            <person name="Han Y."/>
            <person name="Hu H."/>
            <person name="Hughes D.S.T."/>
            <person name="Huylmans A.-K."/>
            <person name="Kemena C."/>
            <person name="Kremer L.P.M."/>
            <person name="Lee S.L."/>
            <person name="Lopez-Ezquerra A."/>
            <person name="Mallet L."/>
            <person name="Monroy-Kuhn J.M."/>
            <person name="Moser A."/>
            <person name="Murali S.C."/>
            <person name="Muzny D.M."/>
            <person name="Otani S."/>
            <person name="Piulachs M.-D."/>
            <person name="Poelchau M."/>
            <person name="Qu J."/>
            <person name="Schaub F."/>
            <person name="Wada-Katsumata A."/>
            <person name="Worley K.C."/>
            <person name="Xie Q."/>
            <person name="Ylla G."/>
            <person name="Poulsen M."/>
            <person name="Gibbs R.A."/>
            <person name="Schal C."/>
            <person name="Richards S."/>
            <person name="Belles X."/>
            <person name="Korb J."/>
            <person name="Bornberg-Bauer E."/>
        </authorList>
    </citation>
    <scope>NUCLEOTIDE SEQUENCE [LARGE SCALE GENOMIC DNA]</scope>
    <source>
        <tissue evidence="3">Whole body</tissue>
    </source>
</reference>
<dbReference type="GO" id="GO:0009982">
    <property type="term" value="F:pseudouridine synthase activity"/>
    <property type="evidence" value="ECO:0007669"/>
    <property type="project" value="InterPro"/>
</dbReference>
<keyword evidence="4" id="KW-1185">Reference proteome</keyword>
<evidence type="ECO:0000259" key="2">
    <source>
        <dbReference type="Pfam" id="PF01509"/>
    </source>
</evidence>
<dbReference type="InParanoid" id="A0A2J7QXF8"/>
<dbReference type="InterPro" id="IPR002501">
    <property type="entry name" value="PsdUridine_synth_N"/>
</dbReference>
<gene>
    <name evidence="3" type="ORF">B7P43_G10607</name>
</gene>
<name>A0A2J7QXF8_9NEOP</name>
<dbReference type="PANTHER" id="PTHR13195">
    <property type="entry name" value="PSEUDOURIDINE SYNTHASE-RELATED"/>
    <property type="match status" value="1"/>
</dbReference>
<evidence type="ECO:0000256" key="1">
    <source>
        <dbReference type="ARBA" id="ARBA00008999"/>
    </source>
</evidence>
<protein>
    <recommendedName>
        <fullName evidence="2">Pseudouridine synthase II N-terminal domain-containing protein</fullName>
    </recommendedName>
</protein>
<dbReference type="STRING" id="105785.A0A2J7QXF8"/>
<feature type="domain" description="Pseudouridine synthase II N-terminal" evidence="2">
    <location>
        <begin position="5"/>
        <end position="109"/>
    </location>
</feature>
<dbReference type="Proteomes" id="UP000235965">
    <property type="component" value="Unassembled WGS sequence"/>
</dbReference>
<dbReference type="InterPro" id="IPR020103">
    <property type="entry name" value="PsdUridine_synth_cat_dom_sf"/>
</dbReference>
<dbReference type="Gene3D" id="3.30.2350.10">
    <property type="entry name" value="Pseudouridine synthase"/>
    <property type="match status" value="1"/>
</dbReference>
<dbReference type="OrthoDB" id="9995526at2759"/>
<dbReference type="PANTHER" id="PTHR13195:SF0">
    <property type="entry name" value="PSEUDOURIDYLATE SYNTHASE TRUB2, MITOCHONDRIAL"/>
    <property type="match status" value="1"/>
</dbReference>
<dbReference type="InterPro" id="IPR039048">
    <property type="entry name" value="Trub2"/>
</dbReference>
<accession>A0A2J7QXF8</accession>
<comment type="caution">
    <text evidence="3">The sequence shown here is derived from an EMBL/GenBank/DDBJ whole genome shotgun (WGS) entry which is preliminary data.</text>
</comment>
<evidence type="ECO:0000313" key="4">
    <source>
        <dbReference type="Proteomes" id="UP000235965"/>
    </source>
</evidence>
<dbReference type="FunCoup" id="A0A2J7QXF8">
    <property type="interactions" value="665"/>
</dbReference>
<organism evidence="3 4">
    <name type="scientific">Cryptotermes secundus</name>
    <dbReference type="NCBI Taxonomy" id="105785"/>
    <lineage>
        <taxon>Eukaryota</taxon>
        <taxon>Metazoa</taxon>
        <taxon>Ecdysozoa</taxon>
        <taxon>Arthropoda</taxon>
        <taxon>Hexapoda</taxon>
        <taxon>Insecta</taxon>
        <taxon>Pterygota</taxon>
        <taxon>Neoptera</taxon>
        <taxon>Polyneoptera</taxon>
        <taxon>Dictyoptera</taxon>
        <taxon>Blattodea</taxon>
        <taxon>Blattoidea</taxon>
        <taxon>Termitoidae</taxon>
        <taxon>Kalotermitidae</taxon>
        <taxon>Cryptotermitinae</taxon>
        <taxon>Cryptotermes</taxon>
    </lineage>
</organism>
<dbReference type="SUPFAM" id="SSF55120">
    <property type="entry name" value="Pseudouridine synthase"/>
    <property type="match status" value="1"/>
</dbReference>